<dbReference type="Proteomes" id="UP000095280">
    <property type="component" value="Unplaced"/>
</dbReference>
<reference evidence="3" key="1">
    <citation type="submission" date="2016-11" db="UniProtKB">
        <authorList>
            <consortium name="WormBaseParasite"/>
        </authorList>
    </citation>
    <scope>IDENTIFICATION</scope>
</reference>
<protein>
    <submittedName>
        <fullName evidence="3">Cyclic nucleotide-binding domain-containing protein</fullName>
    </submittedName>
</protein>
<evidence type="ECO:0000313" key="2">
    <source>
        <dbReference type="Proteomes" id="UP000095280"/>
    </source>
</evidence>
<organism evidence="2 3">
    <name type="scientific">Macrostomum lignano</name>
    <dbReference type="NCBI Taxonomy" id="282301"/>
    <lineage>
        <taxon>Eukaryota</taxon>
        <taxon>Metazoa</taxon>
        <taxon>Spiralia</taxon>
        <taxon>Lophotrochozoa</taxon>
        <taxon>Platyhelminthes</taxon>
        <taxon>Rhabditophora</taxon>
        <taxon>Macrostomorpha</taxon>
        <taxon>Macrostomida</taxon>
        <taxon>Macrostomidae</taxon>
        <taxon>Macrostomum</taxon>
    </lineage>
</organism>
<keyword evidence="2" id="KW-1185">Reference proteome</keyword>
<feature type="region of interest" description="Disordered" evidence="1">
    <location>
        <begin position="114"/>
        <end position="147"/>
    </location>
</feature>
<name>A0A1I8FRA7_9PLAT</name>
<sequence length="726" mass="77981">STVISRTDCDLLSIGVDGSARVLLLVLNRVTSQSSATTSSLQRHRLLAAGDQEDADSDVTSSVWLDAFYDSSGRGGKFRAGDYDVDVDAAPEAPAVLLPQRPLTSLPTDRLSRNRQTLPAYRQATPSNRTSAQSRADPPAGVRAHADPDAGRAVFGLQDLFKPDQPSLCVVSNGAECLLLDKAFFLEHSPRQLLDRLRNRVTHYPSRAQLQTRLQERVNWEAYKQLLVRAPSDYGSNRRAGRRFSAGPGRPQGRLHGLPFAAGGRCSATQAAMLPPAESAKSAEYQRNRADRASERPSSDTRTASSPDRPGLAGSRGRRSSKRSEVNQRLRPVERRHRPTARVGPAKRRPEEAGTAPIGSKDAVLDVQQRVALAADDLGVQHQGIVDVDEEGQALVWAPSLRVDSLQPASQQAVGGELLGLGQLAVVHLGGAGGQQAALLTLRPSWLMHRPWISSMRQRSCSPIVDRLSGGRQRQSAAASAFNAPAAEPISVQRTPIAVAVAVAVDSPTEAAAKQEVANSANPFGTPAVLLGGPAREAGAGEAQQRPHYQREATSDVESSTHRLERRGSFVQFARQQTIEDDVVGEVGSAGSSMSAGPGSGGRRTVVGVCRRVAPFCSWSRVASRRLCRRRRCNGRRARGRRAGGQRAVLLDLQARRRTSSSYEAGQAAVESHTLALRDGRLLPGPACAAAASERQAGRRVQRDLRHVSVSINWLGAEVMPDSVDC</sequence>
<feature type="compositionally biased region" description="Basic and acidic residues" evidence="1">
    <location>
        <begin position="549"/>
        <end position="563"/>
    </location>
</feature>
<accession>A0A1I8FRA7</accession>
<feature type="compositionally biased region" description="Basic and acidic residues" evidence="1">
    <location>
        <begin position="284"/>
        <end position="299"/>
    </location>
</feature>
<dbReference type="WBParaSite" id="maker-unitig_45256-snap-gene-0.4-mRNA-1">
    <property type="protein sequence ID" value="maker-unitig_45256-snap-gene-0.4-mRNA-1"/>
    <property type="gene ID" value="maker-unitig_45256-snap-gene-0.4"/>
</dbReference>
<evidence type="ECO:0000256" key="1">
    <source>
        <dbReference type="SAM" id="MobiDB-lite"/>
    </source>
</evidence>
<dbReference type="AlphaFoldDB" id="A0A1I8FRA7"/>
<feature type="region of interest" description="Disordered" evidence="1">
    <location>
        <begin position="538"/>
        <end position="563"/>
    </location>
</feature>
<feature type="compositionally biased region" description="Polar residues" evidence="1">
    <location>
        <begin position="124"/>
        <end position="134"/>
    </location>
</feature>
<feature type="compositionally biased region" description="Basic and acidic residues" evidence="1">
    <location>
        <begin position="322"/>
        <end position="333"/>
    </location>
</feature>
<feature type="region of interest" description="Disordered" evidence="1">
    <location>
        <begin position="275"/>
        <end position="361"/>
    </location>
</feature>
<feature type="region of interest" description="Disordered" evidence="1">
    <location>
        <begin position="234"/>
        <end position="262"/>
    </location>
</feature>
<evidence type="ECO:0000313" key="3">
    <source>
        <dbReference type="WBParaSite" id="maker-unitig_45256-snap-gene-0.4-mRNA-1"/>
    </source>
</evidence>
<proteinExistence type="predicted"/>